<name>H2BTE7_GILLR</name>
<sequence>MIKSTLYLMILLSILSCKEETEASETIENTTKSQSEIPSEEIHSIPDAHTSKNSLDWEGAYSGVLPCKNCDGIDTRLILNKDQTYQLVLRYLGIPEKESRDFISEGEFTWEANGNTILLEGEKADFQKFKVGELFLMPLDKNGNEIKRVPGNNFKLLKG</sequence>
<dbReference type="InterPro" id="IPR007298">
    <property type="entry name" value="Cu-R_lipoprotein_NlpE"/>
</dbReference>
<keyword evidence="2" id="KW-1185">Reference proteome</keyword>
<accession>H2BTE7</accession>
<dbReference type="STRING" id="865937.Gilli_3138"/>
<dbReference type="HOGENOM" id="CLU_095662_0_0_10"/>
<organism evidence="1 2">
    <name type="scientific">Gillisia limnaea (strain DSM 15749 / LMG 21470 / R-8282)</name>
    <dbReference type="NCBI Taxonomy" id="865937"/>
    <lineage>
        <taxon>Bacteria</taxon>
        <taxon>Pseudomonadati</taxon>
        <taxon>Bacteroidota</taxon>
        <taxon>Flavobacteriia</taxon>
        <taxon>Flavobacteriales</taxon>
        <taxon>Flavobacteriaceae</taxon>
        <taxon>Gillisia</taxon>
    </lineage>
</organism>
<dbReference type="AlphaFoldDB" id="H2BTE7"/>
<reference evidence="2" key="1">
    <citation type="journal article" date="2012" name="Stand. Genomic Sci.">
        <title>Genome sequence of the Antarctic rhodopsins-containing flavobacterium Gillisia limnaea type strain (R-8282(T)).</title>
        <authorList>
            <person name="Riedel T."/>
            <person name="Held B."/>
            <person name="Nolan M."/>
            <person name="Lucas S."/>
            <person name="Lapidus A."/>
            <person name="Tice H."/>
            <person name="Del Rio T.G."/>
            <person name="Cheng J.F."/>
            <person name="Han C."/>
            <person name="Tapia R."/>
            <person name="Goodwin L.A."/>
            <person name="Pitluck S."/>
            <person name="Liolios K."/>
            <person name="Mavromatis K."/>
            <person name="Pagani I."/>
            <person name="Ivanova N."/>
            <person name="Mikhailova N."/>
            <person name="Pati A."/>
            <person name="Chen A."/>
            <person name="Palaniappan K."/>
            <person name="Land M."/>
            <person name="Rohde M."/>
            <person name="Tindall B.J."/>
            <person name="Detter J.C."/>
            <person name="Goker M."/>
            <person name="Bristow J."/>
            <person name="Eisen J.A."/>
            <person name="Markowitz V."/>
            <person name="Hugenholtz P."/>
            <person name="Kyrpides N.C."/>
            <person name="Klenk H.P."/>
            <person name="Woyke T."/>
        </authorList>
    </citation>
    <scope>NUCLEOTIDE SEQUENCE [LARGE SCALE GENOMIC DNA]</scope>
    <source>
        <strain evidence="2">DSM 15749 / LMG 21470 / R-8282</strain>
    </source>
</reference>
<proteinExistence type="predicted"/>
<evidence type="ECO:0000313" key="1">
    <source>
        <dbReference type="EMBL" id="EHQ03746.1"/>
    </source>
</evidence>
<dbReference type="Pfam" id="PF04170">
    <property type="entry name" value="NlpE"/>
    <property type="match status" value="1"/>
</dbReference>
<protein>
    <submittedName>
        <fullName evidence="1">Copper resistance lipoprotein NlpE</fullName>
    </submittedName>
</protein>
<evidence type="ECO:0000313" key="2">
    <source>
        <dbReference type="Proteomes" id="UP000003844"/>
    </source>
</evidence>
<gene>
    <name evidence="1" type="ORF">Gilli_3138</name>
</gene>
<dbReference type="PROSITE" id="PS51257">
    <property type="entry name" value="PROKAR_LIPOPROTEIN"/>
    <property type="match status" value="1"/>
</dbReference>
<dbReference type="OrthoDB" id="5348860at2"/>
<dbReference type="EMBL" id="JH594606">
    <property type="protein sequence ID" value="EHQ03746.1"/>
    <property type="molecule type" value="Genomic_DNA"/>
</dbReference>
<dbReference type="Gene3D" id="2.40.128.640">
    <property type="match status" value="1"/>
</dbReference>
<dbReference type="eggNOG" id="COG3015">
    <property type="taxonomic scope" value="Bacteria"/>
</dbReference>
<keyword evidence="1" id="KW-0449">Lipoprotein</keyword>
<dbReference type="RefSeq" id="WP_006990052.1">
    <property type="nucleotide sequence ID" value="NZ_JH594606.1"/>
</dbReference>
<dbReference type="Proteomes" id="UP000003844">
    <property type="component" value="Unassembled WGS sequence"/>
</dbReference>